<sequence>MAKQRVASLTSECTTMRATLQEQEDHLRAKKKECEVLRMNLAKETEWGVSSKQDCRDQLHAAEFVKAEELRAKKKRIAEDLHAQIAATKTEQVELRGRIVKLTDDRDKELHRADELTASLASVLRKQAVKMIEWAKKLADCVAARSLEVKCKIRFESDCDRLQEQLKL</sequence>
<dbReference type="AlphaFoldDB" id="A0A176VFW7"/>
<evidence type="ECO:0000313" key="1">
    <source>
        <dbReference type="EMBL" id="OAE19272.1"/>
    </source>
</evidence>
<gene>
    <name evidence="1" type="ORF">AXG93_909s1020</name>
</gene>
<name>A0A176VFW7_MARPO</name>
<comment type="caution">
    <text evidence="1">The sequence shown here is derived from an EMBL/GenBank/DDBJ whole genome shotgun (WGS) entry which is preliminary data.</text>
</comment>
<proteinExistence type="predicted"/>
<keyword evidence="2" id="KW-1185">Reference proteome</keyword>
<reference evidence="1" key="1">
    <citation type="submission" date="2016-03" db="EMBL/GenBank/DDBJ databases">
        <title>Mechanisms controlling the formation of the plant cell surface in tip-growing cells are functionally conserved among land plants.</title>
        <authorList>
            <person name="Honkanen S."/>
            <person name="Jones V.A."/>
            <person name="Morieri G."/>
            <person name="Champion C."/>
            <person name="Hetherington A.J."/>
            <person name="Kelly S."/>
            <person name="Saint-Marcoux D."/>
            <person name="Proust H."/>
            <person name="Prescott H."/>
            <person name="Dolan L."/>
        </authorList>
    </citation>
    <scope>NUCLEOTIDE SEQUENCE [LARGE SCALE GENOMIC DNA]</scope>
    <source>
        <tissue evidence="1">Whole gametophyte</tissue>
    </source>
</reference>
<accession>A0A176VFW7</accession>
<protein>
    <submittedName>
        <fullName evidence="1">Uncharacterized protein</fullName>
    </submittedName>
</protein>
<evidence type="ECO:0000313" key="2">
    <source>
        <dbReference type="Proteomes" id="UP000077202"/>
    </source>
</evidence>
<organism evidence="1 2">
    <name type="scientific">Marchantia polymorpha subsp. ruderalis</name>
    <dbReference type="NCBI Taxonomy" id="1480154"/>
    <lineage>
        <taxon>Eukaryota</taxon>
        <taxon>Viridiplantae</taxon>
        <taxon>Streptophyta</taxon>
        <taxon>Embryophyta</taxon>
        <taxon>Marchantiophyta</taxon>
        <taxon>Marchantiopsida</taxon>
        <taxon>Marchantiidae</taxon>
        <taxon>Marchantiales</taxon>
        <taxon>Marchantiaceae</taxon>
        <taxon>Marchantia</taxon>
    </lineage>
</organism>
<dbReference type="EMBL" id="LVLJ01003904">
    <property type="protein sequence ID" value="OAE19272.1"/>
    <property type="molecule type" value="Genomic_DNA"/>
</dbReference>
<dbReference type="Proteomes" id="UP000077202">
    <property type="component" value="Unassembled WGS sequence"/>
</dbReference>